<reference evidence="1 2" key="1">
    <citation type="submission" date="2024-08" db="EMBL/GenBank/DDBJ databases">
        <authorList>
            <person name="Cucini C."/>
            <person name="Frati F."/>
        </authorList>
    </citation>
    <scope>NUCLEOTIDE SEQUENCE [LARGE SCALE GENOMIC DNA]</scope>
</reference>
<evidence type="ECO:0000313" key="1">
    <source>
        <dbReference type="EMBL" id="CAL8076772.1"/>
    </source>
</evidence>
<organism evidence="1 2">
    <name type="scientific">Orchesella dallaii</name>
    <dbReference type="NCBI Taxonomy" id="48710"/>
    <lineage>
        <taxon>Eukaryota</taxon>
        <taxon>Metazoa</taxon>
        <taxon>Ecdysozoa</taxon>
        <taxon>Arthropoda</taxon>
        <taxon>Hexapoda</taxon>
        <taxon>Collembola</taxon>
        <taxon>Entomobryomorpha</taxon>
        <taxon>Entomobryoidea</taxon>
        <taxon>Orchesellidae</taxon>
        <taxon>Orchesellinae</taxon>
        <taxon>Orchesella</taxon>
    </lineage>
</organism>
<gene>
    <name evidence="1" type="ORF">ODALV1_LOCUS3584</name>
</gene>
<name>A0ABP1PVA2_9HEXA</name>
<sequence length="74" mass="8464">MNFERPYAGFQALLQGPLTMWRFADVIHSEEDAVATFVDWGLIPVFRNCPNCSRSMGGRVMKRLSDSDHNLGFR</sequence>
<dbReference type="Proteomes" id="UP001642540">
    <property type="component" value="Unassembled WGS sequence"/>
</dbReference>
<comment type="caution">
    <text evidence="1">The sequence shown here is derived from an EMBL/GenBank/DDBJ whole genome shotgun (WGS) entry which is preliminary data.</text>
</comment>
<feature type="non-terminal residue" evidence="1">
    <location>
        <position position="74"/>
    </location>
</feature>
<dbReference type="EMBL" id="CAXLJM020000012">
    <property type="protein sequence ID" value="CAL8076772.1"/>
    <property type="molecule type" value="Genomic_DNA"/>
</dbReference>
<protein>
    <recommendedName>
        <fullName evidence="3">Transposase</fullName>
    </recommendedName>
</protein>
<keyword evidence="2" id="KW-1185">Reference proteome</keyword>
<accession>A0ABP1PVA2</accession>
<evidence type="ECO:0000313" key="2">
    <source>
        <dbReference type="Proteomes" id="UP001642540"/>
    </source>
</evidence>
<proteinExistence type="predicted"/>
<evidence type="ECO:0008006" key="3">
    <source>
        <dbReference type="Google" id="ProtNLM"/>
    </source>
</evidence>